<protein>
    <recommendedName>
        <fullName evidence="5">NADH dehydrogenase subunit E</fullName>
    </recommendedName>
</protein>
<dbReference type="EMBL" id="JABUFE010000003">
    <property type="protein sequence ID" value="NSX54517.1"/>
    <property type="molecule type" value="Genomic_DNA"/>
</dbReference>
<keyword evidence="4" id="KW-1185">Reference proteome</keyword>
<reference evidence="3 4" key="1">
    <citation type="submission" date="2020-06" db="EMBL/GenBank/DDBJ databases">
        <title>Sulfitobacter algicola sp. nov., isolated from green algae.</title>
        <authorList>
            <person name="Wang C."/>
        </authorList>
    </citation>
    <scope>NUCLEOTIDE SEQUENCE [LARGE SCALE GENOMIC DNA]</scope>
    <source>
        <strain evidence="3 4">1151</strain>
    </source>
</reference>
<feature type="compositionally biased region" description="Low complexity" evidence="1">
    <location>
        <begin position="74"/>
        <end position="89"/>
    </location>
</feature>
<feature type="region of interest" description="Disordered" evidence="1">
    <location>
        <begin position="62"/>
        <end position="183"/>
    </location>
</feature>
<feature type="compositionally biased region" description="Acidic residues" evidence="1">
    <location>
        <begin position="94"/>
        <end position="103"/>
    </location>
</feature>
<feature type="compositionally biased region" description="Basic and acidic residues" evidence="1">
    <location>
        <begin position="154"/>
        <end position="183"/>
    </location>
</feature>
<gene>
    <name evidence="3" type="ORF">HRQ87_06840</name>
</gene>
<accession>A0ABX2IUK0</accession>
<feature type="compositionally biased region" description="Basic residues" evidence="1">
    <location>
        <begin position="134"/>
        <end position="151"/>
    </location>
</feature>
<evidence type="ECO:0000313" key="4">
    <source>
        <dbReference type="Proteomes" id="UP000777935"/>
    </source>
</evidence>
<dbReference type="RefSeq" id="WP_174136625.1">
    <property type="nucleotide sequence ID" value="NZ_JABUFE010000003.1"/>
</dbReference>
<name>A0ABX2IUK0_9RHOB</name>
<keyword evidence="2" id="KW-0472">Membrane</keyword>
<proteinExistence type="predicted"/>
<keyword evidence="2" id="KW-0812">Transmembrane</keyword>
<evidence type="ECO:0000256" key="2">
    <source>
        <dbReference type="SAM" id="Phobius"/>
    </source>
</evidence>
<keyword evidence="2" id="KW-1133">Transmembrane helix</keyword>
<organism evidence="3 4">
    <name type="scientific">Parasulfitobacter algicola</name>
    <dbReference type="NCBI Taxonomy" id="2614809"/>
    <lineage>
        <taxon>Bacteria</taxon>
        <taxon>Pseudomonadati</taxon>
        <taxon>Pseudomonadota</taxon>
        <taxon>Alphaproteobacteria</taxon>
        <taxon>Rhodobacterales</taxon>
        <taxon>Roseobacteraceae</taxon>
        <taxon>Parasulfitobacter</taxon>
    </lineage>
</organism>
<dbReference type="Proteomes" id="UP000777935">
    <property type="component" value="Unassembled WGS sequence"/>
</dbReference>
<evidence type="ECO:0000256" key="1">
    <source>
        <dbReference type="SAM" id="MobiDB-lite"/>
    </source>
</evidence>
<feature type="transmembrane region" description="Helical" evidence="2">
    <location>
        <begin position="6"/>
        <end position="31"/>
    </location>
</feature>
<feature type="compositionally biased region" description="Basic and acidic residues" evidence="1">
    <location>
        <begin position="104"/>
        <end position="125"/>
    </location>
</feature>
<evidence type="ECO:0000313" key="3">
    <source>
        <dbReference type="EMBL" id="NSX54517.1"/>
    </source>
</evidence>
<evidence type="ECO:0008006" key="5">
    <source>
        <dbReference type="Google" id="ProtNLM"/>
    </source>
</evidence>
<comment type="caution">
    <text evidence="3">The sequence shown here is derived from an EMBL/GenBank/DDBJ whole genome shotgun (WGS) entry which is preliminary data.</text>
</comment>
<sequence length="259" mass="27869">MLLGDWLFIQAAFVAFLIFFIAGGLLSWVMLKPLPGPNEVSVNRAGQAPTVGDAIAAKPVSDEVVEPAAPTPRPAAAKRTVERAAAQAAKLDDTSESEPVVDEPAEKPAAKATPVEKAKAPKPETPKPVPAKKTVTKKPPAKKAATKKPAAKKPAAETEKAVSADGKPEFMKAARKGGPDDLKQIKGIGPKLEKLLHSMGVFHFDQIGGWRKKEVEWVDQNLEGFKGRVTRDEWVKQAKLLAKGEQTEFSKKVKKGDVY</sequence>